<dbReference type="Pfam" id="PF08659">
    <property type="entry name" value="KR"/>
    <property type="match status" value="1"/>
</dbReference>
<dbReference type="OrthoDB" id="542013at2759"/>
<dbReference type="Gene3D" id="3.40.50.720">
    <property type="entry name" value="NAD(P)-binding Rossmann-like Domain"/>
    <property type="match status" value="1"/>
</dbReference>
<dbReference type="PANTHER" id="PTHR43157:SF22">
    <property type="entry name" value="SHORT-CHAIN DEHYDROGENASE_REDUCTASE PHMF"/>
    <property type="match status" value="1"/>
</dbReference>
<evidence type="ECO:0000313" key="3">
    <source>
        <dbReference type="EMBL" id="KIW14334.1"/>
    </source>
</evidence>
<dbReference type="VEuPathDB" id="FungiDB:PV08_07116"/>
<dbReference type="EMBL" id="KN847496">
    <property type="protein sequence ID" value="KIW14334.1"/>
    <property type="molecule type" value="Genomic_DNA"/>
</dbReference>
<organism evidence="3 4">
    <name type="scientific">Exophiala spinifera</name>
    <dbReference type="NCBI Taxonomy" id="91928"/>
    <lineage>
        <taxon>Eukaryota</taxon>
        <taxon>Fungi</taxon>
        <taxon>Dikarya</taxon>
        <taxon>Ascomycota</taxon>
        <taxon>Pezizomycotina</taxon>
        <taxon>Eurotiomycetes</taxon>
        <taxon>Chaetothyriomycetidae</taxon>
        <taxon>Chaetothyriales</taxon>
        <taxon>Herpotrichiellaceae</taxon>
        <taxon>Exophiala</taxon>
    </lineage>
</organism>
<dbReference type="Proteomes" id="UP000053328">
    <property type="component" value="Unassembled WGS sequence"/>
</dbReference>
<dbReference type="STRING" id="91928.A0A0D2BSS4"/>
<evidence type="ECO:0000313" key="4">
    <source>
        <dbReference type="Proteomes" id="UP000053328"/>
    </source>
</evidence>
<keyword evidence="1" id="KW-0560">Oxidoreductase</keyword>
<feature type="domain" description="Ketoreductase (KR)" evidence="2">
    <location>
        <begin position="26"/>
        <end position="134"/>
    </location>
</feature>
<dbReference type="InterPro" id="IPR002347">
    <property type="entry name" value="SDR_fam"/>
</dbReference>
<dbReference type="RefSeq" id="XP_016234550.1">
    <property type="nucleotide sequence ID" value="XM_016381448.1"/>
</dbReference>
<protein>
    <recommendedName>
        <fullName evidence="2">Ketoreductase (KR) domain-containing protein</fullName>
    </recommendedName>
</protein>
<evidence type="ECO:0000259" key="2">
    <source>
        <dbReference type="Pfam" id="PF08659"/>
    </source>
</evidence>
<gene>
    <name evidence="3" type="ORF">PV08_07116</name>
</gene>
<sequence>MSFIIRLLQQKHNPPRPSTESFAGLTVLVTGATSGLGLEAAKKLAALRVSRLLITARTEAKGQAAKREIEEFLAASSDATTTSSVSASAATEIIPLILDMSSFAAVKSFVDALSTRFHSIDSAILNAGVLMSKHSSSSDGWEDTIQVNALSTFLLGVLLLPLLLSSGLAPGTSTEDGKSRNSKNKPHLTFVSSGNVHHMNPEKMAEVISSETPLRDLSPKFFPPGLAGASAQYNRSKLILEYAARHLAASAALKNPNGQGPRVIVNTVCPGMCKSDLGRQLGDGAIVKIIAWFMYRFLGRTAEQGANSYTTALSVGDDGHGRMWKDDRVYEDGPMLSSQQATEFGEKVWAEVSQVMLEADESTKVFLA</sequence>
<proteinExistence type="predicted"/>
<dbReference type="PRINTS" id="PR00081">
    <property type="entry name" value="GDHRDH"/>
</dbReference>
<dbReference type="PANTHER" id="PTHR43157">
    <property type="entry name" value="PHOSPHATIDYLINOSITOL-GLYCAN BIOSYNTHESIS CLASS F PROTEIN-RELATED"/>
    <property type="match status" value="1"/>
</dbReference>
<dbReference type="HOGENOM" id="CLU_010194_44_4_1"/>
<name>A0A0D2BSS4_9EURO</name>
<accession>A0A0D2BSS4</accession>
<dbReference type="InterPro" id="IPR036291">
    <property type="entry name" value="NAD(P)-bd_dom_sf"/>
</dbReference>
<dbReference type="SUPFAM" id="SSF51735">
    <property type="entry name" value="NAD(P)-binding Rossmann-fold domains"/>
    <property type="match status" value="1"/>
</dbReference>
<reference evidence="3 4" key="1">
    <citation type="submission" date="2015-01" db="EMBL/GenBank/DDBJ databases">
        <title>The Genome Sequence of Exophiala spinifera CBS89968.</title>
        <authorList>
            <consortium name="The Broad Institute Genomics Platform"/>
            <person name="Cuomo C."/>
            <person name="de Hoog S."/>
            <person name="Gorbushina A."/>
            <person name="Stielow B."/>
            <person name="Teixiera M."/>
            <person name="Abouelleil A."/>
            <person name="Chapman S.B."/>
            <person name="Priest M."/>
            <person name="Young S.K."/>
            <person name="Wortman J."/>
            <person name="Nusbaum C."/>
            <person name="Birren B."/>
        </authorList>
    </citation>
    <scope>NUCLEOTIDE SEQUENCE [LARGE SCALE GENOMIC DNA]</scope>
    <source>
        <strain evidence="3 4">CBS 89968</strain>
    </source>
</reference>
<keyword evidence="4" id="KW-1185">Reference proteome</keyword>
<dbReference type="GO" id="GO:0016491">
    <property type="term" value="F:oxidoreductase activity"/>
    <property type="evidence" value="ECO:0007669"/>
    <property type="project" value="UniProtKB-KW"/>
</dbReference>
<dbReference type="AlphaFoldDB" id="A0A0D2BSS4"/>
<evidence type="ECO:0000256" key="1">
    <source>
        <dbReference type="ARBA" id="ARBA00023002"/>
    </source>
</evidence>
<dbReference type="InterPro" id="IPR013968">
    <property type="entry name" value="PKS_KR"/>
</dbReference>
<dbReference type="GeneID" id="27334199"/>